<evidence type="ECO:0000313" key="1">
    <source>
        <dbReference type="EMBL" id="KAJ0105950.1"/>
    </source>
</evidence>
<proteinExistence type="predicted"/>
<sequence>MDTVNRFKAFCFLIFTKIFQLLRRAAPLVVAVPPPIVVHHEVVDENYPQPAAAQPVGDQHNLDWAMIMIGFCLPSAVEIALQSLQNKLPPVFHFLSLSIIFSLTFVFVGKFMSTKFPMMAQLLERVGVLFAVMAIFVAITIPLPLWLKCITWTLFTVSFIAIIICIIYSHF</sequence>
<gene>
    <name evidence="1" type="ORF">Patl1_18978</name>
</gene>
<accession>A0ACC1C1I7</accession>
<dbReference type="EMBL" id="CM047898">
    <property type="protein sequence ID" value="KAJ0105950.1"/>
    <property type="molecule type" value="Genomic_DNA"/>
</dbReference>
<organism evidence="1 2">
    <name type="scientific">Pistacia atlantica</name>
    <dbReference type="NCBI Taxonomy" id="434234"/>
    <lineage>
        <taxon>Eukaryota</taxon>
        <taxon>Viridiplantae</taxon>
        <taxon>Streptophyta</taxon>
        <taxon>Embryophyta</taxon>
        <taxon>Tracheophyta</taxon>
        <taxon>Spermatophyta</taxon>
        <taxon>Magnoliopsida</taxon>
        <taxon>eudicotyledons</taxon>
        <taxon>Gunneridae</taxon>
        <taxon>Pentapetalae</taxon>
        <taxon>rosids</taxon>
        <taxon>malvids</taxon>
        <taxon>Sapindales</taxon>
        <taxon>Anacardiaceae</taxon>
        <taxon>Pistacia</taxon>
    </lineage>
</organism>
<keyword evidence="2" id="KW-1185">Reference proteome</keyword>
<name>A0ACC1C1I7_9ROSI</name>
<protein>
    <submittedName>
        <fullName evidence="1">Uncharacterized protein</fullName>
    </submittedName>
</protein>
<comment type="caution">
    <text evidence="1">The sequence shown here is derived from an EMBL/GenBank/DDBJ whole genome shotgun (WGS) entry which is preliminary data.</text>
</comment>
<dbReference type="Proteomes" id="UP001164250">
    <property type="component" value="Chromosome 2"/>
</dbReference>
<reference evidence="2" key="1">
    <citation type="journal article" date="2023" name="G3 (Bethesda)">
        <title>Genome assembly and association tests identify interacting loci associated with vigor, precocity, and sex in interspecific pistachio rootstocks.</title>
        <authorList>
            <person name="Palmer W."/>
            <person name="Jacygrad E."/>
            <person name="Sagayaradj S."/>
            <person name="Cavanaugh K."/>
            <person name="Han R."/>
            <person name="Bertier L."/>
            <person name="Beede B."/>
            <person name="Kafkas S."/>
            <person name="Golino D."/>
            <person name="Preece J."/>
            <person name="Michelmore R."/>
        </authorList>
    </citation>
    <scope>NUCLEOTIDE SEQUENCE [LARGE SCALE GENOMIC DNA]</scope>
</reference>
<evidence type="ECO:0000313" key="2">
    <source>
        <dbReference type="Proteomes" id="UP001164250"/>
    </source>
</evidence>